<name>A0A024Q9G2_9BACI</name>
<evidence type="ECO:0000313" key="1">
    <source>
        <dbReference type="EMBL" id="CDQ39178.1"/>
    </source>
</evidence>
<sequence>MKKGYPDDKAEVDVNGQKIIPRKVLAEMIKKNSKQQNQNQKHESILEGGRESFIHKKETYKTVLGSLKLKNYSFYMVSIFLRVNKSLLLHVLLKSIELKQDKAK</sequence>
<dbReference type="OrthoDB" id="9791620at2"/>
<keyword evidence="2" id="KW-1185">Reference proteome</keyword>
<dbReference type="Proteomes" id="UP000028875">
    <property type="component" value="Unassembled WGS sequence"/>
</dbReference>
<protein>
    <submittedName>
        <fullName evidence="1">Uncharacterized protein</fullName>
    </submittedName>
</protein>
<reference evidence="1 2" key="1">
    <citation type="submission" date="2014-03" db="EMBL/GenBank/DDBJ databases">
        <authorList>
            <person name="Urmite Genomes U."/>
        </authorList>
    </citation>
    <scope>NUCLEOTIDE SEQUENCE [LARGE SCALE GENOMIC DNA]</scope>
    <source>
        <strain evidence="1 2">Vm-5</strain>
    </source>
</reference>
<gene>
    <name evidence="1" type="ORF">BN990_01463</name>
</gene>
<dbReference type="EMBL" id="CCDP010000001">
    <property type="protein sequence ID" value="CDQ39178.1"/>
    <property type="molecule type" value="Genomic_DNA"/>
</dbReference>
<comment type="caution">
    <text evidence="1">The sequence shown here is derived from an EMBL/GenBank/DDBJ whole genome shotgun (WGS) entry which is preliminary data.</text>
</comment>
<dbReference type="AlphaFoldDB" id="A0A024Q9G2"/>
<organism evidence="1 2">
    <name type="scientific">Virgibacillus massiliensis</name>
    <dbReference type="NCBI Taxonomy" id="1462526"/>
    <lineage>
        <taxon>Bacteria</taxon>
        <taxon>Bacillati</taxon>
        <taxon>Bacillota</taxon>
        <taxon>Bacilli</taxon>
        <taxon>Bacillales</taxon>
        <taxon>Bacillaceae</taxon>
        <taxon>Virgibacillus</taxon>
    </lineage>
</organism>
<reference evidence="2" key="2">
    <citation type="submission" date="2014-05" db="EMBL/GenBank/DDBJ databases">
        <title>Draft genome sequence of Virgibacillus massiliensis Vm-5.</title>
        <authorList>
            <person name="Khelaifia S."/>
            <person name="Croce O."/>
            <person name="Lagier J.C."/>
            <person name="Raoult D."/>
        </authorList>
    </citation>
    <scope>NUCLEOTIDE SEQUENCE [LARGE SCALE GENOMIC DNA]</scope>
    <source>
        <strain evidence="2">Vm-5</strain>
    </source>
</reference>
<accession>A0A024Q9G2</accession>
<proteinExistence type="predicted"/>
<evidence type="ECO:0000313" key="2">
    <source>
        <dbReference type="Proteomes" id="UP000028875"/>
    </source>
</evidence>